<dbReference type="SMART" id="SM00671">
    <property type="entry name" value="SEL1"/>
    <property type="match status" value="3"/>
</dbReference>
<feature type="signal peptide" evidence="1">
    <location>
        <begin position="1"/>
        <end position="19"/>
    </location>
</feature>
<evidence type="ECO:0000313" key="3">
    <source>
        <dbReference type="Proteomes" id="UP000325788"/>
    </source>
</evidence>
<dbReference type="AlphaFoldDB" id="A0A5N4W5C1"/>
<sequence length="272" mass="29036">MKKIILASLIAMSTQFAFAESKPATVDPAFAEVEAMVKANNMTGAYQALEKLGKAGNPQALYNLGYLTQVGQGTTKDEKKAIQLYEQSASKGYPVADYVLGKNYLAGSLGLKQDTSKAKQYFEKASAKGFSDATVDLAVLLFAENNPASDKLALQKLDPLVKKGNFQAIHAKALYDISTGFKNKDEAPIKQGLASIQTLAQKGYIPALMAVGNMFTNGNIVPQNLPEAKKIFTALAKENVPQAQESLAVVEKMMAEQAKASTASSTKAAKKS</sequence>
<dbReference type="PANTHER" id="PTHR11102">
    <property type="entry name" value="SEL-1-LIKE PROTEIN"/>
    <property type="match status" value="1"/>
</dbReference>
<comment type="caution">
    <text evidence="2">The sequence shown here is derived from an EMBL/GenBank/DDBJ whole genome shotgun (WGS) entry which is preliminary data.</text>
</comment>
<dbReference type="InterPro" id="IPR050767">
    <property type="entry name" value="Sel1_AlgK"/>
</dbReference>
<dbReference type="PANTHER" id="PTHR11102:SF160">
    <property type="entry name" value="ERAD-ASSOCIATED E3 UBIQUITIN-PROTEIN LIGASE COMPONENT HRD3"/>
    <property type="match status" value="1"/>
</dbReference>
<protein>
    <submittedName>
        <fullName evidence="2">Sel1 repeat family protein</fullName>
    </submittedName>
</protein>
<proteinExistence type="predicted"/>
<dbReference type="Pfam" id="PF08238">
    <property type="entry name" value="Sel1"/>
    <property type="match status" value="3"/>
</dbReference>
<organism evidence="2 3">
    <name type="scientific">Acinetobacter tandoii</name>
    <dbReference type="NCBI Taxonomy" id="202954"/>
    <lineage>
        <taxon>Bacteria</taxon>
        <taxon>Pseudomonadati</taxon>
        <taxon>Pseudomonadota</taxon>
        <taxon>Gammaproteobacteria</taxon>
        <taxon>Moraxellales</taxon>
        <taxon>Moraxellaceae</taxon>
        <taxon>Acinetobacter</taxon>
    </lineage>
</organism>
<evidence type="ECO:0000313" key="2">
    <source>
        <dbReference type="EMBL" id="KAB1853337.1"/>
    </source>
</evidence>
<gene>
    <name evidence="2" type="ORF">F4W09_12860</name>
</gene>
<accession>A0A5N4W5C1</accession>
<name>A0A5N4W5C1_9GAMM</name>
<dbReference type="SUPFAM" id="SSF81901">
    <property type="entry name" value="HCP-like"/>
    <property type="match status" value="2"/>
</dbReference>
<dbReference type="RefSeq" id="WP_044739271.1">
    <property type="nucleotide sequence ID" value="NZ_JBODRR010000110.1"/>
</dbReference>
<dbReference type="Proteomes" id="UP000325788">
    <property type="component" value="Unassembled WGS sequence"/>
</dbReference>
<dbReference type="EMBL" id="VXLD01000009">
    <property type="protein sequence ID" value="KAB1853337.1"/>
    <property type="molecule type" value="Genomic_DNA"/>
</dbReference>
<dbReference type="InterPro" id="IPR011990">
    <property type="entry name" value="TPR-like_helical_dom_sf"/>
</dbReference>
<evidence type="ECO:0000256" key="1">
    <source>
        <dbReference type="SAM" id="SignalP"/>
    </source>
</evidence>
<dbReference type="Gene3D" id="1.25.40.10">
    <property type="entry name" value="Tetratricopeptide repeat domain"/>
    <property type="match status" value="1"/>
</dbReference>
<keyword evidence="1" id="KW-0732">Signal</keyword>
<dbReference type="InterPro" id="IPR006597">
    <property type="entry name" value="Sel1-like"/>
</dbReference>
<reference evidence="2 3" key="1">
    <citation type="submission" date="2019-09" db="EMBL/GenBank/DDBJ databases">
        <title>Draft genome sequence of Acinetobacter tandoii W4-4-4 isolated from environmental water sample.</title>
        <authorList>
            <person name="Wee S.K."/>
            <person name="Yan B."/>
            <person name="Mustaffa S.B."/>
            <person name="Yap E.P.H."/>
        </authorList>
    </citation>
    <scope>NUCLEOTIDE SEQUENCE [LARGE SCALE GENOMIC DNA]</scope>
    <source>
        <strain evidence="2 3">W4-4-4</strain>
    </source>
</reference>
<feature type="chain" id="PRO_5024341302" evidence="1">
    <location>
        <begin position="20"/>
        <end position="272"/>
    </location>
</feature>